<dbReference type="InterPro" id="IPR011992">
    <property type="entry name" value="EF-hand-dom_pair"/>
</dbReference>
<dbReference type="PROSITE" id="PS50222">
    <property type="entry name" value="EF_HAND_2"/>
    <property type="match status" value="2"/>
</dbReference>
<evidence type="ECO:0000259" key="2">
    <source>
        <dbReference type="PROSITE" id="PS50222"/>
    </source>
</evidence>
<keyword evidence="1" id="KW-0106">Calcium</keyword>
<dbReference type="Pfam" id="PF13499">
    <property type="entry name" value="EF-hand_7"/>
    <property type="match status" value="1"/>
</dbReference>
<dbReference type="SUPFAM" id="SSF47473">
    <property type="entry name" value="EF-hand"/>
    <property type="match status" value="1"/>
</dbReference>
<dbReference type="InterPro" id="IPR036300">
    <property type="entry name" value="MIR_dom_sf"/>
</dbReference>
<feature type="domain" description="EF-hand" evidence="2">
    <location>
        <begin position="370"/>
        <end position="405"/>
    </location>
</feature>
<dbReference type="GO" id="GO:0060271">
    <property type="term" value="P:cilium assembly"/>
    <property type="evidence" value="ECO:0007669"/>
    <property type="project" value="TreeGrafter"/>
</dbReference>
<accession>A0AAE0BIV5</accession>
<dbReference type="EMBL" id="LGRX02035013">
    <property type="protein sequence ID" value="KAK3236494.1"/>
    <property type="molecule type" value="Genomic_DNA"/>
</dbReference>
<dbReference type="Pfam" id="PF24569">
    <property type="entry name" value="CFAP161"/>
    <property type="match status" value="1"/>
</dbReference>
<protein>
    <recommendedName>
        <fullName evidence="2">EF-hand domain-containing protein</fullName>
    </recommendedName>
</protein>
<dbReference type="GO" id="GO:0005509">
    <property type="term" value="F:calcium ion binding"/>
    <property type="evidence" value="ECO:0007669"/>
    <property type="project" value="InterPro"/>
</dbReference>
<dbReference type="PANTHER" id="PTHR24274">
    <property type="entry name" value="CILIA- AND FLAGELLA-ASSOCIATED PROTEIN 161"/>
    <property type="match status" value="1"/>
</dbReference>
<dbReference type="InterPro" id="IPR018247">
    <property type="entry name" value="EF_Hand_1_Ca_BS"/>
</dbReference>
<evidence type="ECO:0000256" key="1">
    <source>
        <dbReference type="ARBA" id="ARBA00022837"/>
    </source>
</evidence>
<dbReference type="AlphaFoldDB" id="A0AAE0BIV5"/>
<keyword evidence="4" id="KW-1185">Reference proteome</keyword>
<dbReference type="GO" id="GO:0031514">
    <property type="term" value="C:motile cilium"/>
    <property type="evidence" value="ECO:0007669"/>
    <property type="project" value="TreeGrafter"/>
</dbReference>
<dbReference type="Gene3D" id="2.80.10.50">
    <property type="match status" value="1"/>
</dbReference>
<sequence length="406" mass="45364">MQYYTKQQLQGAGSYAHPARVGNWNEDVHAQETLLKDYLHKKDTGTLKLDKHRFRMERALSDVDLTVTAADGFVHFGDILMLKADNCNMVLAVDTEDKDPRPGEYSFTVTGSSSADRPCARNTFIASKYTPPKGAAYEKTYDDNIIRYGQKIFLAIHPHVYGEELDEKGGPEPWYMTSLQVSTTHHSQMARHQEVSVTPKNTYNNAWTACPVDTSQRLIVEGQPVAVGTSFFLEHCATRQYLHCDPNLIYWNDFGQECEVTCHSAVSTRKAQNLAASSQGATPQSLEKQADVQNLFSFVVGSKIGKLPPVQYSEFDPKRILKKLLTQLGKLGANGLASLTKCFKDFDKDGSGNLDLEEFKLTLQFCLVTVSHAEAECLMKFFDKDASGSINSEEFVSTLKELDELV</sequence>
<dbReference type="SMART" id="SM00054">
    <property type="entry name" value="EFh"/>
    <property type="match status" value="2"/>
</dbReference>
<dbReference type="InterPro" id="IPR002048">
    <property type="entry name" value="EF_hand_dom"/>
</dbReference>
<dbReference type="Gene3D" id="1.10.238.10">
    <property type="entry name" value="EF-hand"/>
    <property type="match status" value="1"/>
</dbReference>
<dbReference type="CDD" id="cd00051">
    <property type="entry name" value="EFh"/>
    <property type="match status" value="1"/>
</dbReference>
<organism evidence="3 4">
    <name type="scientific">Cymbomonas tetramitiformis</name>
    <dbReference type="NCBI Taxonomy" id="36881"/>
    <lineage>
        <taxon>Eukaryota</taxon>
        <taxon>Viridiplantae</taxon>
        <taxon>Chlorophyta</taxon>
        <taxon>Pyramimonadophyceae</taxon>
        <taxon>Pyramimonadales</taxon>
        <taxon>Pyramimonadaceae</taxon>
        <taxon>Cymbomonas</taxon>
    </lineage>
</organism>
<dbReference type="PANTHER" id="PTHR24274:SF1">
    <property type="entry name" value="CILIA- AND FLAGELLA-ASSOCIATED PROTEIN 161"/>
    <property type="match status" value="1"/>
</dbReference>
<dbReference type="Proteomes" id="UP001190700">
    <property type="component" value="Unassembled WGS sequence"/>
</dbReference>
<feature type="domain" description="EF-hand" evidence="2">
    <location>
        <begin position="334"/>
        <end position="369"/>
    </location>
</feature>
<evidence type="ECO:0000313" key="4">
    <source>
        <dbReference type="Proteomes" id="UP001190700"/>
    </source>
</evidence>
<proteinExistence type="predicted"/>
<dbReference type="PROSITE" id="PS00018">
    <property type="entry name" value="EF_HAND_1"/>
    <property type="match status" value="2"/>
</dbReference>
<comment type="caution">
    <text evidence="3">The sequence shown here is derived from an EMBL/GenBank/DDBJ whole genome shotgun (WGS) entry which is preliminary data.</text>
</comment>
<gene>
    <name evidence="3" type="ORF">CYMTET_53381</name>
</gene>
<reference evidence="3 4" key="1">
    <citation type="journal article" date="2015" name="Genome Biol. Evol.">
        <title>Comparative Genomics of a Bacterivorous Green Alga Reveals Evolutionary Causalities and Consequences of Phago-Mixotrophic Mode of Nutrition.</title>
        <authorList>
            <person name="Burns J.A."/>
            <person name="Paasch A."/>
            <person name="Narechania A."/>
            <person name="Kim E."/>
        </authorList>
    </citation>
    <scope>NUCLEOTIDE SEQUENCE [LARGE SCALE GENOMIC DNA]</scope>
    <source>
        <strain evidence="3 4">PLY_AMNH</strain>
    </source>
</reference>
<evidence type="ECO:0000313" key="3">
    <source>
        <dbReference type="EMBL" id="KAK3236494.1"/>
    </source>
</evidence>
<dbReference type="InterPro" id="IPR055325">
    <property type="entry name" value="CF161"/>
</dbReference>
<dbReference type="SUPFAM" id="SSF82109">
    <property type="entry name" value="MIR domain"/>
    <property type="match status" value="1"/>
</dbReference>
<name>A0AAE0BIV5_9CHLO</name>